<feature type="compositionally biased region" description="Basic and acidic residues" evidence="1">
    <location>
        <begin position="82"/>
        <end position="92"/>
    </location>
</feature>
<evidence type="ECO:0000256" key="1">
    <source>
        <dbReference type="SAM" id="MobiDB-lite"/>
    </source>
</evidence>
<accession>A0A565BQX3</accession>
<feature type="region of interest" description="Disordered" evidence="1">
    <location>
        <begin position="65"/>
        <end position="144"/>
    </location>
</feature>
<evidence type="ECO:0000313" key="3">
    <source>
        <dbReference type="Proteomes" id="UP000489600"/>
    </source>
</evidence>
<organism evidence="2 3">
    <name type="scientific">Arabis nemorensis</name>
    <dbReference type="NCBI Taxonomy" id="586526"/>
    <lineage>
        <taxon>Eukaryota</taxon>
        <taxon>Viridiplantae</taxon>
        <taxon>Streptophyta</taxon>
        <taxon>Embryophyta</taxon>
        <taxon>Tracheophyta</taxon>
        <taxon>Spermatophyta</taxon>
        <taxon>Magnoliopsida</taxon>
        <taxon>eudicotyledons</taxon>
        <taxon>Gunneridae</taxon>
        <taxon>Pentapetalae</taxon>
        <taxon>rosids</taxon>
        <taxon>malvids</taxon>
        <taxon>Brassicales</taxon>
        <taxon>Brassicaceae</taxon>
        <taxon>Arabideae</taxon>
        <taxon>Arabis</taxon>
    </lineage>
</organism>
<evidence type="ECO:0000313" key="2">
    <source>
        <dbReference type="EMBL" id="VVB03777.1"/>
    </source>
</evidence>
<proteinExistence type="predicted"/>
<dbReference type="Proteomes" id="UP000489600">
    <property type="component" value="Unassembled WGS sequence"/>
</dbReference>
<protein>
    <submittedName>
        <fullName evidence="2">Uncharacterized protein</fullName>
    </submittedName>
</protein>
<gene>
    <name evidence="2" type="ORF">ANE_LOCUS14221</name>
</gene>
<dbReference type="AlphaFoldDB" id="A0A565BQX3"/>
<comment type="caution">
    <text evidence="2">The sequence shown here is derived from an EMBL/GenBank/DDBJ whole genome shotgun (WGS) entry which is preliminary data.</text>
</comment>
<feature type="compositionally biased region" description="Basic and acidic residues" evidence="1">
    <location>
        <begin position="65"/>
        <end position="75"/>
    </location>
</feature>
<keyword evidence="3" id="KW-1185">Reference proteome</keyword>
<name>A0A565BQX3_9BRAS</name>
<reference evidence="2" key="1">
    <citation type="submission" date="2019-07" db="EMBL/GenBank/DDBJ databases">
        <authorList>
            <person name="Dittberner H."/>
        </authorList>
    </citation>
    <scope>NUCLEOTIDE SEQUENCE [LARGE SCALE GENOMIC DNA]</scope>
</reference>
<feature type="compositionally biased region" description="Basic and acidic residues" evidence="1">
    <location>
        <begin position="105"/>
        <end position="123"/>
    </location>
</feature>
<dbReference type="EMBL" id="CABITT030000005">
    <property type="protein sequence ID" value="VVB03777.1"/>
    <property type="molecule type" value="Genomic_DNA"/>
</dbReference>
<sequence length="848" mass="98219">MRPTKKVLNPITGAESPVIDLVDRVEQLSMELYSSIKETKRRLDPVESMLQELVTLVKAGYRVTETPEVHGREEEISSEQNHQTDDQEVKTIEEEDSKPVTESIKATESRQESCKQKEDESILAKENQSLGKEETPLDTPTQVTQSDSSLMLIGDVEKDPEQLVDGENACQVFDVMSLGTKLVKHRRKKTFTKTWRFKFKHIVDSIENRTRQIVKFEQTTIREITFGTTKKKARWVRHVLRGLKHVFCGDGQFKVKHIWEEGNIFVFWGPGLVTMPNQCVLHTLCQWKEALIQWLLQVLFHLLPSKMLFGQRILPVLHPLVLQDRDDLQTEVEGQLFFTKEDAFSILTKRTLLHVPVQQRQKQRQCYKTWMFKYKHRPQWKPWTEKQHLHLQEAHAFVTRHEAYAFVLSRAVGTWECREFERQKELVTLMKARYRPEVQGREEEILSEQNHQTDDQKVKTIEEENSKPVTESSIQESEADYEMESMSHVSTQIEASPYKVCVSDLQPSRRVSHESRDVLVEFTYVFMKNNRLMSEVSGYIFDDFRSVLGVDDGAGNCETSTYAIAKLFAHQLFDILPHRGNKKAFQEENELMQQTVSLGHKKDELMKTKSLELSDLSLGHKSQKYIVSFLATDHVLQPQKMESSSGEVLQMATWICSTGSLDRFQSQHCVVFADLPSGFKSYGWFGLQEDQSHQLHVDEVVELTYPSPTASAKNKASMVVYMSSKAEQMRTKRKQGKFLKSWRFKFKTEPLVRVVQKSLIAFAFKTKTHPRKLTKDKFWFKESKDVSIDTVDVAQTHKIVDVPLVKSDQKHMLLEVIGQSSRIWGPGLSPFQGWSFTETSVRGRVFME</sequence>